<dbReference type="Gene3D" id="3.30.310.10">
    <property type="entry name" value="TATA-Binding Protein"/>
    <property type="match status" value="2"/>
</dbReference>
<dbReference type="InterPro" id="IPR012295">
    <property type="entry name" value="TBP_dom_sf"/>
</dbReference>
<dbReference type="RefSeq" id="WP_267665814.1">
    <property type="nucleotide sequence ID" value="NZ_JAODIX010000116.1"/>
</dbReference>
<reference evidence="5 6" key="1">
    <citation type="journal article" date="2019" name="Int. J. Syst. Evol. Microbiol.">
        <title>The Global Catalogue of Microorganisms (GCM) 10K type strain sequencing project: providing services to taxonomists for standard genome sequencing and annotation.</title>
        <authorList>
            <consortium name="The Broad Institute Genomics Platform"/>
            <consortium name="The Broad Institute Genome Sequencing Center for Infectious Disease"/>
            <person name="Wu L."/>
            <person name="Ma J."/>
        </authorList>
    </citation>
    <scope>NUCLEOTIDE SEQUENCE [LARGE SCALE GENOMIC DNA]</scope>
    <source>
        <strain evidence="5 6">Q85</strain>
    </source>
</reference>
<keyword evidence="2" id="KW-0677">Repeat</keyword>
<keyword evidence="3" id="KW-0238">DNA-binding</keyword>
<name>A0ABD5YML4_9EURY</name>
<protein>
    <submittedName>
        <fullName evidence="5">TATA-box-binding protein</fullName>
    </submittedName>
</protein>
<evidence type="ECO:0000256" key="3">
    <source>
        <dbReference type="ARBA" id="ARBA00023125"/>
    </source>
</evidence>
<accession>A0ABD5YML4</accession>
<evidence type="ECO:0000256" key="2">
    <source>
        <dbReference type="ARBA" id="ARBA00022737"/>
    </source>
</evidence>
<gene>
    <name evidence="5" type="ORF">ACFQMK_16245</name>
</gene>
<comment type="similarity">
    <text evidence="1">Belongs to the TBP family.</text>
</comment>
<dbReference type="Proteomes" id="UP001596390">
    <property type="component" value="Unassembled WGS sequence"/>
</dbReference>
<dbReference type="SUPFAM" id="SSF55945">
    <property type="entry name" value="TATA-box binding protein-like"/>
    <property type="match status" value="2"/>
</dbReference>
<keyword evidence="4" id="KW-0804">Transcription</keyword>
<dbReference type="AlphaFoldDB" id="A0ABD5YML4"/>
<evidence type="ECO:0000313" key="6">
    <source>
        <dbReference type="Proteomes" id="UP001596390"/>
    </source>
</evidence>
<dbReference type="PANTHER" id="PTHR10126">
    <property type="entry name" value="TATA-BOX BINDING PROTEIN"/>
    <property type="match status" value="1"/>
</dbReference>
<organism evidence="5 6">
    <name type="scientific">Halorubrum yunnanense</name>
    <dbReference type="NCBI Taxonomy" id="1526162"/>
    <lineage>
        <taxon>Archaea</taxon>
        <taxon>Methanobacteriati</taxon>
        <taxon>Methanobacteriota</taxon>
        <taxon>Stenosarchaea group</taxon>
        <taxon>Halobacteria</taxon>
        <taxon>Halobacteriales</taxon>
        <taxon>Haloferacaceae</taxon>
        <taxon>Halorubrum</taxon>
    </lineage>
</organism>
<evidence type="ECO:0000256" key="4">
    <source>
        <dbReference type="ARBA" id="ARBA00023163"/>
    </source>
</evidence>
<dbReference type="GO" id="GO:0003677">
    <property type="term" value="F:DNA binding"/>
    <property type="evidence" value="ECO:0007669"/>
    <property type="project" value="UniProtKB-KW"/>
</dbReference>
<dbReference type="Pfam" id="PF00352">
    <property type="entry name" value="TBP"/>
    <property type="match status" value="2"/>
</dbReference>
<dbReference type="PRINTS" id="PR00686">
    <property type="entry name" value="TIFACTORIID"/>
</dbReference>
<comment type="caution">
    <text evidence="5">The sequence shown here is derived from an EMBL/GenBank/DDBJ whole genome shotgun (WGS) entry which is preliminary data.</text>
</comment>
<evidence type="ECO:0000313" key="5">
    <source>
        <dbReference type="EMBL" id="MFC7188386.1"/>
    </source>
</evidence>
<dbReference type="InterPro" id="IPR000814">
    <property type="entry name" value="TBP"/>
</dbReference>
<keyword evidence="6" id="KW-1185">Reference proteome</keyword>
<evidence type="ECO:0000256" key="1">
    <source>
        <dbReference type="ARBA" id="ARBA00005560"/>
    </source>
</evidence>
<dbReference type="EMBL" id="JBHSZZ010000116">
    <property type="protein sequence ID" value="MFC7188386.1"/>
    <property type="molecule type" value="Genomic_DNA"/>
</dbReference>
<proteinExistence type="inferred from homology"/>
<sequence length="181" mass="20524">MANPQLVNAVGGGDLEHELDLQFLYEALDGEEVRYDPEYWPGLYVRFAEDSPAIMIFRTGKYNIAGADSIQQLHRVSDRFRDELRELGINNEDVSFEVRNLVFLDQYDKELELEQIVVVLGLEKTEYEPEQFPGALYRPSGSTGTFLIFRNGKITLTGVSSSDDAVDAFDKLFGLLDDLFV</sequence>